<dbReference type="AlphaFoldDB" id="A0A5J4VN42"/>
<reference evidence="1 2" key="1">
    <citation type="submission" date="2019-03" db="EMBL/GenBank/DDBJ databases">
        <title>Single cell metagenomics reveals metabolic interactions within the superorganism composed of flagellate Streblomastix strix and complex community of Bacteroidetes bacteria on its surface.</title>
        <authorList>
            <person name="Treitli S.C."/>
            <person name="Kolisko M."/>
            <person name="Husnik F."/>
            <person name="Keeling P."/>
            <person name="Hampl V."/>
        </authorList>
    </citation>
    <scope>NUCLEOTIDE SEQUENCE [LARGE SCALE GENOMIC DNA]</scope>
    <source>
        <strain evidence="1">ST1C</strain>
    </source>
</reference>
<protein>
    <submittedName>
        <fullName evidence="1">Uncharacterized protein</fullName>
    </submittedName>
</protein>
<evidence type="ECO:0000313" key="1">
    <source>
        <dbReference type="EMBL" id="KAA6383683.1"/>
    </source>
</evidence>
<gene>
    <name evidence="1" type="ORF">EZS28_020788</name>
</gene>
<comment type="caution">
    <text evidence="1">The sequence shown here is derived from an EMBL/GenBank/DDBJ whole genome shotgun (WGS) entry which is preliminary data.</text>
</comment>
<dbReference type="Proteomes" id="UP000324800">
    <property type="component" value="Unassembled WGS sequence"/>
</dbReference>
<sequence length="89" mass="9961">TNAQLVAREAVELLAGQSADQIQLWTNVTTQAQLEDYTIRSHLAADLIHRPAAPNLETGLPASARRQHTMILEMGQNERQESKTFPRQL</sequence>
<accession>A0A5J4VN42</accession>
<name>A0A5J4VN42_9EUKA</name>
<feature type="non-terminal residue" evidence="1">
    <location>
        <position position="1"/>
    </location>
</feature>
<organism evidence="1 2">
    <name type="scientific">Streblomastix strix</name>
    <dbReference type="NCBI Taxonomy" id="222440"/>
    <lineage>
        <taxon>Eukaryota</taxon>
        <taxon>Metamonada</taxon>
        <taxon>Preaxostyla</taxon>
        <taxon>Oxymonadida</taxon>
        <taxon>Streblomastigidae</taxon>
        <taxon>Streblomastix</taxon>
    </lineage>
</organism>
<proteinExistence type="predicted"/>
<dbReference type="EMBL" id="SNRW01006120">
    <property type="protein sequence ID" value="KAA6383683.1"/>
    <property type="molecule type" value="Genomic_DNA"/>
</dbReference>
<evidence type="ECO:0000313" key="2">
    <source>
        <dbReference type="Proteomes" id="UP000324800"/>
    </source>
</evidence>